<evidence type="ECO:0000313" key="13">
    <source>
        <dbReference type="Proteomes" id="UP000494201"/>
    </source>
</evidence>
<evidence type="ECO:0000256" key="7">
    <source>
        <dbReference type="SAM" id="SignalP"/>
    </source>
</evidence>
<dbReference type="PANTHER" id="PTHR33507:SF4">
    <property type="entry name" value="NODULATION COMPETITIVENESS PROTEIN NFED"/>
    <property type="match status" value="1"/>
</dbReference>
<evidence type="ECO:0000259" key="9">
    <source>
        <dbReference type="Pfam" id="PF24961"/>
    </source>
</evidence>
<dbReference type="SUPFAM" id="SSF52096">
    <property type="entry name" value="ClpP/crotonase"/>
    <property type="match status" value="1"/>
</dbReference>
<keyword evidence="2 6" id="KW-0812">Transmembrane</keyword>
<evidence type="ECO:0000259" key="8">
    <source>
        <dbReference type="Pfam" id="PF01957"/>
    </source>
</evidence>
<dbReference type="InterPro" id="IPR056738">
    <property type="entry name" value="NfeD1b_N"/>
</dbReference>
<dbReference type="Proteomes" id="UP000494201">
    <property type="component" value="Unassembled WGS sequence"/>
</dbReference>
<dbReference type="FunFam" id="3.90.226.10:FF:000089">
    <property type="entry name" value="Membrane-bound serine protease"/>
    <property type="match status" value="1"/>
</dbReference>
<feature type="region of interest" description="Disordered" evidence="5">
    <location>
        <begin position="165"/>
        <end position="197"/>
    </location>
</feature>
<dbReference type="Gene3D" id="2.40.50.140">
    <property type="entry name" value="Nucleic acid-binding proteins"/>
    <property type="match status" value="1"/>
</dbReference>
<evidence type="ECO:0000313" key="11">
    <source>
        <dbReference type="EMBL" id="MBM2770981.1"/>
    </source>
</evidence>
<dbReference type="SUPFAM" id="SSF141322">
    <property type="entry name" value="NfeD domain-like"/>
    <property type="match status" value="1"/>
</dbReference>
<sequence length="518" mass="52460">MRIHRHGPPPASPDGRLRHPLSARVARAALFAALLVVCAAVAAPPASPPAAAPAAAPPVVVIPVNGAIGPASADFIVRSLERAAREHVPLAILQLDTPGGLDTSMRQIIKAILASPVPVAAFVAPGGARAASAGTYIVYASHVAAMAPGTNLGAASPVQFGIGGGAPGATPPTPSATPGTAGASGAAAKPAELPNDTQSTEIRKATQDAAAYIRGLAQLRGRNAAWAERAVREAVSLSASEARAQHVVDLIAQDPADLARQLDGRAVTTTAGTLHLATAHAPLVVLAPDWRSRFLSIIADPNVALILLTIGIYGLFFEFANPGFVLPGVAGTICLLVGLFAMQLLPISYAGLGLVLLGLGCLVAEAFLPTFGVLGFGGIVSFTIGALMLIDTDVPGYGIPWPVIAGLAIGGGLLVAGVSSVALRARRRPVVTGAEAMLGSIGEVLDDGLHPDQPHGAAGPAPSAAGWALVHGERWRVASSEPLAAGCRVRVTGRHGLMLTVAPLYDTRPQDPHQGEPS</sequence>
<dbReference type="Pfam" id="PF25145">
    <property type="entry name" value="NfeD1b_N"/>
    <property type="match status" value="1"/>
</dbReference>
<organism evidence="12 13">
    <name type="scientific">Burkholderia anthina</name>
    <dbReference type="NCBI Taxonomy" id="179879"/>
    <lineage>
        <taxon>Bacteria</taxon>
        <taxon>Pseudomonadati</taxon>
        <taxon>Pseudomonadota</taxon>
        <taxon>Betaproteobacteria</taxon>
        <taxon>Burkholderiales</taxon>
        <taxon>Burkholderiaceae</taxon>
        <taxon>Burkholderia</taxon>
        <taxon>Burkholderia cepacia complex</taxon>
    </lineage>
</organism>
<dbReference type="Pfam" id="PF24961">
    <property type="entry name" value="NfeD_membrane"/>
    <property type="match status" value="1"/>
</dbReference>
<dbReference type="InterPro" id="IPR012340">
    <property type="entry name" value="NA-bd_OB-fold"/>
</dbReference>
<dbReference type="GeneID" id="56502009"/>
<dbReference type="Proteomes" id="UP000755577">
    <property type="component" value="Unassembled WGS sequence"/>
</dbReference>
<dbReference type="GO" id="GO:0008233">
    <property type="term" value="F:peptidase activity"/>
    <property type="evidence" value="ECO:0007669"/>
    <property type="project" value="UniProtKB-KW"/>
</dbReference>
<feature type="transmembrane region" description="Helical" evidence="6">
    <location>
        <begin position="294"/>
        <end position="316"/>
    </location>
</feature>
<reference evidence="12 13" key="1">
    <citation type="submission" date="2019-09" db="EMBL/GenBank/DDBJ databases">
        <authorList>
            <person name="Depoorter E."/>
        </authorList>
    </citation>
    <scope>NUCLEOTIDE SEQUENCE [LARGE SCALE GENOMIC DNA]</scope>
    <source>
        <strain evidence="12">LMG 20980</strain>
    </source>
</reference>
<feature type="signal peptide" evidence="7">
    <location>
        <begin position="1"/>
        <end position="42"/>
    </location>
</feature>
<keyword evidence="4 6" id="KW-0472">Membrane</keyword>
<dbReference type="Pfam" id="PF01957">
    <property type="entry name" value="NfeD"/>
    <property type="match status" value="1"/>
</dbReference>
<feature type="compositionally biased region" description="Low complexity" evidence="5">
    <location>
        <begin position="176"/>
        <end position="191"/>
    </location>
</feature>
<dbReference type="GO" id="GO:0006508">
    <property type="term" value="P:proteolysis"/>
    <property type="evidence" value="ECO:0007669"/>
    <property type="project" value="UniProtKB-KW"/>
</dbReference>
<feature type="domain" description="NfeD1b N-terminal" evidence="10">
    <location>
        <begin position="59"/>
        <end position="158"/>
    </location>
</feature>
<dbReference type="CDD" id="cd07020">
    <property type="entry name" value="Clp_protease_NfeD_1"/>
    <property type="match status" value="1"/>
</dbReference>
<feature type="transmembrane region" description="Helical" evidence="6">
    <location>
        <begin position="347"/>
        <end position="364"/>
    </location>
</feature>
<protein>
    <submittedName>
        <fullName evidence="11">Nodulation protein NfeD</fullName>
    </submittedName>
    <submittedName>
        <fullName evidence="12">Serine protease</fullName>
    </submittedName>
</protein>
<keyword evidence="3 6" id="KW-1133">Transmembrane helix</keyword>
<dbReference type="InterPro" id="IPR056739">
    <property type="entry name" value="NfeD_membrane"/>
</dbReference>
<feature type="transmembrane region" description="Helical" evidence="6">
    <location>
        <begin position="402"/>
        <end position="423"/>
    </location>
</feature>
<dbReference type="InterPro" id="IPR002810">
    <property type="entry name" value="NfeD-like_C"/>
</dbReference>
<dbReference type="InterPro" id="IPR052165">
    <property type="entry name" value="Membrane_assoc_protease"/>
</dbReference>
<evidence type="ECO:0000313" key="12">
    <source>
        <dbReference type="EMBL" id="VVU51234.1"/>
    </source>
</evidence>
<dbReference type="Gene3D" id="3.90.226.10">
    <property type="entry name" value="2-enoyl-CoA Hydratase, Chain A, domain 1"/>
    <property type="match status" value="1"/>
</dbReference>
<evidence type="ECO:0000259" key="10">
    <source>
        <dbReference type="Pfam" id="PF25145"/>
    </source>
</evidence>
<keyword evidence="7" id="KW-0732">Signal</keyword>
<evidence type="ECO:0000313" key="14">
    <source>
        <dbReference type="Proteomes" id="UP000755577"/>
    </source>
</evidence>
<dbReference type="EMBL" id="CABVLY010000015">
    <property type="protein sequence ID" value="VVU51234.1"/>
    <property type="molecule type" value="Genomic_DNA"/>
</dbReference>
<evidence type="ECO:0000256" key="2">
    <source>
        <dbReference type="ARBA" id="ARBA00022692"/>
    </source>
</evidence>
<feature type="transmembrane region" description="Helical" evidence="6">
    <location>
        <begin position="371"/>
        <end position="390"/>
    </location>
</feature>
<feature type="domain" description="NfeD-like C-terminal" evidence="8">
    <location>
        <begin position="435"/>
        <end position="503"/>
    </location>
</feature>
<gene>
    <name evidence="12" type="ORF">BAN20980_03955</name>
    <name evidence="11" type="ORF">JQK92_31745</name>
</gene>
<dbReference type="GO" id="GO:0016020">
    <property type="term" value="C:membrane"/>
    <property type="evidence" value="ECO:0007669"/>
    <property type="project" value="UniProtKB-SubCell"/>
</dbReference>
<keyword evidence="12" id="KW-0378">Hydrolase</keyword>
<keyword evidence="14" id="KW-1185">Reference proteome</keyword>
<keyword evidence="12" id="KW-0645">Protease</keyword>
<dbReference type="PANTHER" id="PTHR33507">
    <property type="entry name" value="INNER MEMBRANE PROTEIN YBBJ"/>
    <property type="match status" value="1"/>
</dbReference>
<reference evidence="11 14" key="2">
    <citation type="submission" date="2021-02" db="EMBL/GenBank/DDBJ databases">
        <title>Draft genome of the type strains Burkholderia anthina DSM16086.</title>
        <authorList>
            <person name="Hertel R."/>
            <person name="Meissner J."/>
            <person name="Poehlein A."/>
            <person name="Daniel R."/>
            <person name="Commichau F.M."/>
        </authorList>
    </citation>
    <scope>NUCLEOTIDE SEQUENCE [LARGE SCALE GENOMIC DNA]</scope>
    <source>
        <strain evidence="11 14">DSM 16086</strain>
    </source>
</reference>
<comment type="subcellular location">
    <subcellularLocation>
        <location evidence="1">Membrane</location>
        <topology evidence="1">Multi-pass membrane protein</topology>
    </subcellularLocation>
</comment>
<evidence type="ECO:0000256" key="5">
    <source>
        <dbReference type="SAM" id="MobiDB-lite"/>
    </source>
</evidence>
<proteinExistence type="predicted"/>
<dbReference type="AlphaFoldDB" id="A0A6P2GE40"/>
<accession>A0A6P2GE40</accession>
<feature type="chain" id="PRO_5027081639" evidence="7">
    <location>
        <begin position="43"/>
        <end position="518"/>
    </location>
</feature>
<evidence type="ECO:0000256" key="4">
    <source>
        <dbReference type="ARBA" id="ARBA00023136"/>
    </source>
</evidence>
<evidence type="ECO:0000256" key="3">
    <source>
        <dbReference type="ARBA" id="ARBA00022989"/>
    </source>
</evidence>
<feature type="transmembrane region" description="Helical" evidence="6">
    <location>
        <begin position="323"/>
        <end position="341"/>
    </location>
</feature>
<dbReference type="RefSeq" id="WP_174927115.1">
    <property type="nucleotide sequence ID" value="NZ_CABVLY010000015.1"/>
</dbReference>
<evidence type="ECO:0000256" key="6">
    <source>
        <dbReference type="SAM" id="Phobius"/>
    </source>
</evidence>
<evidence type="ECO:0000256" key="1">
    <source>
        <dbReference type="ARBA" id="ARBA00004141"/>
    </source>
</evidence>
<dbReference type="EMBL" id="JAFCIQ010000034">
    <property type="protein sequence ID" value="MBM2770981.1"/>
    <property type="molecule type" value="Genomic_DNA"/>
</dbReference>
<dbReference type="InterPro" id="IPR029045">
    <property type="entry name" value="ClpP/crotonase-like_dom_sf"/>
</dbReference>
<name>A0A6P2GE40_9BURK</name>
<feature type="domain" description="NfeD integral membrane" evidence="9">
    <location>
        <begin position="302"/>
        <end position="415"/>
    </location>
</feature>